<reference evidence="1 2" key="1">
    <citation type="journal article" date="2018" name="Sci. Data">
        <title>The draft genome sequence of cork oak.</title>
        <authorList>
            <person name="Ramos A.M."/>
            <person name="Usie A."/>
            <person name="Barbosa P."/>
            <person name="Barros P.M."/>
            <person name="Capote T."/>
            <person name="Chaves I."/>
            <person name="Simoes F."/>
            <person name="Abreu I."/>
            <person name="Carrasquinho I."/>
            <person name="Faro C."/>
            <person name="Guimaraes J.B."/>
            <person name="Mendonca D."/>
            <person name="Nobrega F."/>
            <person name="Rodrigues L."/>
            <person name="Saibo N.J.M."/>
            <person name="Varela M.C."/>
            <person name="Egas C."/>
            <person name="Matos J."/>
            <person name="Miguel C.M."/>
            <person name="Oliveira M.M."/>
            <person name="Ricardo C.P."/>
            <person name="Goncalves S."/>
        </authorList>
    </citation>
    <scope>NUCLEOTIDE SEQUENCE [LARGE SCALE GENOMIC DNA]</scope>
    <source>
        <strain evidence="2">cv. HL8</strain>
    </source>
</reference>
<name>A0AAW0LUX0_QUESU</name>
<gene>
    <name evidence="1" type="primary">ATL54_1</name>
    <name evidence="1" type="ORF">CFP56_027838</name>
</gene>
<dbReference type="AlphaFoldDB" id="A0AAW0LUX0"/>
<accession>A0AAW0LUX0</accession>
<comment type="caution">
    <text evidence="1">The sequence shown here is derived from an EMBL/GenBank/DDBJ whole genome shotgun (WGS) entry which is preliminary data.</text>
</comment>
<dbReference type="EMBL" id="PKMF04000045">
    <property type="protein sequence ID" value="KAK7855437.1"/>
    <property type="molecule type" value="Genomic_DNA"/>
</dbReference>
<keyword evidence="2" id="KW-1185">Reference proteome</keyword>
<proteinExistence type="predicted"/>
<evidence type="ECO:0000313" key="2">
    <source>
        <dbReference type="Proteomes" id="UP000237347"/>
    </source>
</evidence>
<protein>
    <submittedName>
        <fullName evidence="1">Ring-h2 finger protein atl54</fullName>
    </submittedName>
</protein>
<sequence>MYAIKRSCDSRRNRRIRRRNAVILFDTQEDFFVEDHGPVIDHPIWYINIVGLQQSIIDSITLCKYRKDEGLIDGAEATEYTHHRFSQGRASRVVVVYMASRAAKDKSS</sequence>
<organism evidence="1 2">
    <name type="scientific">Quercus suber</name>
    <name type="common">Cork oak</name>
    <dbReference type="NCBI Taxonomy" id="58331"/>
    <lineage>
        <taxon>Eukaryota</taxon>
        <taxon>Viridiplantae</taxon>
        <taxon>Streptophyta</taxon>
        <taxon>Embryophyta</taxon>
        <taxon>Tracheophyta</taxon>
        <taxon>Spermatophyta</taxon>
        <taxon>Magnoliopsida</taxon>
        <taxon>eudicotyledons</taxon>
        <taxon>Gunneridae</taxon>
        <taxon>Pentapetalae</taxon>
        <taxon>rosids</taxon>
        <taxon>fabids</taxon>
        <taxon>Fagales</taxon>
        <taxon>Fagaceae</taxon>
        <taxon>Quercus</taxon>
    </lineage>
</organism>
<dbReference type="Proteomes" id="UP000237347">
    <property type="component" value="Unassembled WGS sequence"/>
</dbReference>
<evidence type="ECO:0000313" key="1">
    <source>
        <dbReference type="EMBL" id="KAK7855437.1"/>
    </source>
</evidence>